<reference evidence="3" key="1">
    <citation type="submission" date="2018-09" db="EMBL/GenBank/DDBJ databases">
        <authorList>
            <person name="Livingstone P.G."/>
            <person name="Whitworth D.E."/>
        </authorList>
    </citation>
    <scope>NUCLEOTIDE SEQUENCE [LARGE SCALE GENOMIC DNA]</scope>
    <source>
        <strain evidence="3">CA043D</strain>
    </source>
</reference>
<proteinExistence type="predicted"/>
<evidence type="ECO:0000313" key="2">
    <source>
        <dbReference type="EMBL" id="RKH03960.1"/>
    </source>
</evidence>
<evidence type="ECO:0000256" key="1">
    <source>
        <dbReference type="SAM" id="SignalP"/>
    </source>
</evidence>
<comment type="caution">
    <text evidence="2">The sequence shown here is derived from an EMBL/GenBank/DDBJ whole genome shotgun (WGS) entry which is preliminary data.</text>
</comment>
<feature type="chain" id="PRO_5017472755" description="Lipoprotein" evidence="1">
    <location>
        <begin position="20"/>
        <end position="249"/>
    </location>
</feature>
<keyword evidence="3" id="KW-1185">Reference proteome</keyword>
<organism evidence="2 3">
    <name type="scientific">Corallococcus carmarthensis</name>
    <dbReference type="NCBI Taxonomy" id="2316728"/>
    <lineage>
        <taxon>Bacteria</taxon>
        <taxon>Pseudomonadati</taxon>
        <taxon>Myxococcota</taxon>
        <taxon>Myxococcia</taxon>
        <taxon>Myxococcales</taxon>
        <taxon>Cystobacterineae</taxon>
        <taxon>Myxococcaceae</taxon>
        <taxon>Corallococcus</taxon>
    </lineage>
</organism>
<dbReference type="Proteomes" id="UP000268313">
    <property type="component" value="Unassembled WGS sequence"/>
</dbReference>
<name>A0A3A8K7B5_9BACT</name>
<evidence type="ECO:0008006" key="4">
    <source>
        <dbReference type="Google" id="ProtNLM"/>
    </source>
</evidence>
<dbReference type="OrthoDB" id="5382398at2"/>
<dbReference type="InterPro" id="IPR021655">
    <property type="entry name" value="Put_metal-bd"/>
</dbReference>
<evidence type="ECO:0000313" key="3">
    <source>
        <dbReference type="Proteomes" id="UP000268313"/>
    </source>
</evidence>
<sequence length="249" mass="25324">MLKMKRIALGALLSLGLTACGPMEEAPEASFEAQDSQALEAGCTSLGTGITTHACTHAGNPTDHVSITASATRVTSAPAISTQHKAYDLALPSGAEGSVTYVPATTGSYAFYRTQNVAFTVVNGSTSATVPAALTHTVSSAGCSLTYVSVYDLTAGTTYIVATGPASGNALTVVPEFLNDTRTRYYQDADGDGYGNNATSVLTACTPPSGYTTQRFDCNDTPGSGASINPGATEICGNGVDDNCDGSQC</sequence>
<dbReference type="Pfam" id="PF11617">
    <property type="entry name" value="Cu-binding_MopE"/>
    <property type="match status" value="1"/>
</dbReference>
<keyword evidence="1" id="KW-0732">Signal</keyword>
<protein>
    <recommendedName>
        <fullName evidence="4">Lipoprotein</fullName>
    </recommendedName>
</protein>
<dbReference type="RefSeq" id="WP_120602779.1">
    <property type="nucleotide sequence ID" value="NZ_RAWE01000034.1"/>
</dbReference>
<gene>
    <name evidence="2" type="ORF">D7X32_12625</name>
</gene>
<dbReference type="AlphaFoldDB" id="A0A3A8K7B5"/>
<feature type="signal peptide" evidence="1">
    <location>
        <begin position="1"/>
        <end position="19"/>
    </location>
</feature>
<dbReference type="EMBL" id="RAWE01000034">
    <property type="protein sequence ID" value="RKH03960.1"/>
    <property type="molecule type" value="Genomic_DNA"/>
</dbReference>
<accession>A0A3A8K7B5</accession>
<dbReference type="PROSITE" id="PS51257">
    <property type="entry name" value="PROKAR_LIPOPROTEIN"/>
    <property type="match status" value="1"/>
</dbReference>